<sequence>MLEVIPHPNCVNKLSGLLGLEPTKLVKLCNFIESRGYCFRKSYDGNYDFNDTDVAVILSLY</sequence>
<gene>
    <name evidence="1" type="ORF">ICC18_03725</name>
</gene>
<protein>
    <submittedName>
        <fullName evidence="1">Uncharacterized protein</fullName>
    </submittedName>
</protein>
<name>A0A926KK45_9BACL</name>
<reference evidence="1" key="1">
    <citation type="submission" date="2020-09" db="EMBL/GenBank/DDBJ databases">
        <title>Draft Genome Sequence of Paenibacillus sp. WST5.</title>
        <authorList>
            <person name="Bao Z."/>
        </authorList>
    </citation>
    <scope>NUCLEOTIDE SEQUENCE</scope>
    <source>
        <strain evidence="1">WST5</strain>
    </source>
</reference>
<proteinExistence type="predicted"/>
<organism evidence="1 2">
    <name type="scientific">Paenibacillus sedimenti</name>
    <dbReference type="NCBI Taxonomy" id="2770274"/>
    <lineage>
        <taxon>Bacteria</taxon>
        <taxon>Bacillati</taxon>
        <taxon>Bacillota</taxon>
        <taxon>Bacilli</taxon>
        <taxon>Bacillales</taxon>
        <taxon>Paenibacillaceae</taxon>
        <taxon>Paenibacillus</taxon>
    </lineage>
</organism>
<evidence type="ECO:0000313" key="2">
    <source>
        <dbReference type="Proteomes" id="UP000650466"/>
    </source>
</evidence>
<dbReference type="RefSeq" id="WP_188173007.1">
    <property type="nucleotide sequence ID" value="NZ_JACVVD010000001.1"/>
</dbReference>
<comment type="caution">
    <text evidence="1">The sequence shown here is derived from an EMBL/GenBank/DDBJ whole genome shotgun (WGS) entry which is preliminary data.</text>
</comment>
<dbReference type="AlphaFoldDB" id="A0A926KK45"/>
<evidence type="ECO:0000313" key="1">
    <source>
        <dbReference type="EMBL" id="MBD0379234.1"/>
    </source>
</evidence>
<dbReference type="Proteomes" id="UP000650466">
    <property type="component" value="Unassembled WGS sequence"/>
</dbReference>
<accession>A0A926KK45</accession>
<dbReference type="EMBL" id="JACVVD010000001">
    <property type="protein sequence ID" value="MBD0379234.1"/>
    <property type="molecule type" value="Genomic_DNA"/>
</dbReference>
<keyword evidence="2" id="KW-1185">Reference proteome</keyword>